<dbReference type="PANTHER" id="PTHR47939">
    <property type="entry name" value="MEMBRANE-ASSOCIATED SALT-INDUCIBLE PROTEIN-LIKE"/>
    <property type="match status" value="1"/>
</dbReference>
<dbReference type="Pfam" id="PF01535">
    <property type="entry name" value="PPR"/>
    <property type="match status" value="3"/>
</dbReference>
<feature type="repeat" description="PPR" evidence="3">
    <location>
        <begin position="434"/>
        <end position="468"/>
    </location>
</feature>
<protein>
    <recommendedName>
        <fullName evidence="6">Pentacotripeptide-repeat region of PRORP domain-containing protein</fullName>
    </recommendedName>
</protein>
<dbReference type="Pfam" id="PF13041">
    <property type="entry name" value="PPR_2"/>
    <property type="match status" value="2"/>
</dbReference>
<dbReference type="EMBL" id="KZ305028">
    <property type="protein sequence ID" value="PIA51011.1"/>
    <property type="molecule type" value="Genomic_DNA"/>
</dbReference>
<evidence type="ECO:0000313" key="4">
    <source>
        <dbReference type="EMBL" id="PIA51011.1"/>
    </source>
</evidence>
<proteinExistence type="inferred from homology"/>
<dbReference type="InterPro" id="IPR002885">
    <property type="entry name" value="PPR_rpt"/>
</dbReference>
<evidence type="ECO:0000256" key="3">
    <source>
        <dbReference type="PROSITE-ProRule" id="PRU00708"/>
    </source>
</evidence>
<dbReference type="PROSITE" id="PS51375">
    <property type="entry name" value="PPR"/>
    <property type="match status" value="5"/>
</dbReference>
<dbReference type="Gene3D" id="1.25.40.10">
    <property type="entry name" value="Tetratricopeptide repeat domain"/>
    <property type="match status" value="4"/>
</dbReference>
<gene>
    <name evidence="4" type="ORF">AQUCO_01100077v1</name>
</gene>
<dbReference type="InterPro" id="IPR050667">
    <property type="entry name" value="PPR-containing_protein"/>
</dbReference>
<keyword evidence="2" id="KW-0677">Repeat</keyword>
<name>A0A2G5E5M2_AQUCA</name>
<dbReference type="InParanoid" id="A0A2G5E5M2"/>
<feature type="repeat" description="PPR" evidence="3">
    <location>
        <begin position="152"/>
        <end position="186"/>
    </location>
</feature>
<sequence length="658" mass="73790">MRRVSETAKLISNALISASNRSIPTHSWNPLLEQTLHQLGYRDSLKNPSLVSQIIDPFLLHHHSLALGFFNWVSQQPGFSHTSLTYQSILKSLSISRQFNVVEKLLKQVKTHKIHLHSSIYKSVIASQIIGKKTQSAFLIFNDVRELGFEIGPNVCNSLVAGLASDGYIDSAKKMFDEMCMRGIFFSTLGFGVFIGRFCRVLELEEILGLIDEVKNRGVFSRINGSVVAVLIADGLCQGSRVADASRILDELRVRGCKPDFMAYRIVAEAFRVQGQLVETEKVLKRKRKFGVSPRANDYREFILNLITEKRIQEAKELGEVIIGGNFPIEEDVLNILIGSVSAIDPDSAVSFFKFMMEKDWLPSLLTLSNLSRNLCKNGKTEEVVDVYRMLSTMDYFSDMERYNVMVSFLCMAGRVKEAYGALQEMRKKGFSPDVFSYNSVMEACCREDLLRPAKRLWDEMFANGCRGNLKTYNILIGKLSETGEVQEARHLFNHMLERGVAPDSLTYTSLLEGLCREAKVGAACEIFKVSIQQEMTLAQLVLTTLIRSLCKQGNFIAASKVICGLPPDFKDCECHVVLLKALADAGEMDIALEHIQWLLKSSPRSLLPVSGELVASLSSALKPEPIIQLIRDMMEKGLVPYNATWMGLCDELSIKRC</sequence>
<organism evidence="4 5">
    <name type="scientific">Aquilegia coerulea</name>
    <name type="common">Rocky mountain columbine</name>
    <dbReference type="NCBI Taxonomy" id="218851"/>
    <lineage>
        <taxon>Eukaryota</taxon>
        <taxon>Viridiplantae</taxon>
        <taxon>Streptophyta</taxon>
        <taxon>Embryophyta</taxon>
        <taxon>Tracheophyta</taxon>
        <taxon>Spermatophyta</taxon>
        <taxon>Magnoliopsida</taxon>
        <taxon>Ranunculales</taxon>
        <taxon>Ranunculaceae</taxon>
        <taxon>Thalictroideae</taxon>
        <taxon>Aquilegia</taxon>
    </lineage>
</organism>
<feature type="repeat" description="PPR" evidence="3">
    <location>
        <begin position="504"/>
        <end position="538"/>
    </location>
</feature>
<evidence type="ECO:0008006" key="6">
    <source>
        <dbReference type="Google" id="ProtNLM"/>
    </source>
</evidence>
<dbReference type="STRING" id="218851.A0A2G5E5M2"/>
<comment type="similarity">
    <text evidence="1">Belongs to the PPR family. P subfamily.</text>
</comment>
<evidence type="ECO:0000256" key="1">
    <source>
        <dbReference type="ARBA" id="ARBA00007626"/>
    </source>
</evidence>
<dbReference type="PANTHER" id="PTHR47939:SF2">
    <property type="entry name" value="OS03G0782900 PROTEIN"/>
    <property type="match status" value="1"/>
</dbReference>
<reference evidence="4 5" key="1">
    <citation type="submission" date="2017-09" db="EMBL/GenBank/DDBJ databases">
        <title>WGS assembly of Aquilegia coerulea Goldsmith.</title>
        <authorList>
            <person name="Hodges S."/>
            <person name="Kramer E."/>
            <person name="Nordborg M."/>
            <person name="Tomkins J."/>
            <person name="Borevitz J."/>
            <person name="Derieg N."/>
            <person name="Yan J."/>
            <person name="Mihaltcheva S."/>
            <person name="Hayes R.D."/>
            <person name="Rokhsar D."/>
        </authorList>
    </citation>
    <scope>NUCLEOTIDE SEQUENCE [LARGE SCALE GENOMIC DNA]</scope>
    <source>
        <strain evidence="5">cv. Goldsmith</strain>
    </source>
</reference>
<dbReference type="InterPro" id="IPR011990">
    <property type="entry name" value="TPR-like_helical_dom_sf"/>
</dbReference>
<dbReference type="AlphaFoldDB" id="A0A2G5E5M2"/>
<evidence type="ECO:0000256" key="2">
    <source>
        <dbReference type="ARBA" id="ARBA00022737"/>
    </source>
</evidence>
<feature type="repeat" description="PPR" evidence="3">
    <location>
        <begin position="469"/>
        <end position="503"/>
    </location>
</feature>
<dbReference type="OrthoDB" id="185373at2759"/>
<evidence type="ECO:0000313" key="5">
    <source>
        <dbReference type="Proteomes" id="UP000230069"/>
    </source>
</evidence>
<dbReference type="FunCoup" id="A0A2G5E5M2">
    <property type="interactions" value="1549"/>
</dbReference>
<dbReference type="Proteomes" id="UP000230069">
    <property type="component" value="Unassembled WGS sequence"/>
</dbReference>
<accession>A0A2G5E5M2</accession>
<keyword evidence="5" id="KW-1185">Reference proteome</keyword>
<feature type="repeat" description="PPR" evidence="3">
    <location>
        <begin position="399"/>
        <end position="433"/>
    </location>
</feature>
<dbReference type="NCBIfam" id="TIGR00756">
    <property type="entry name" value="PPR"/>
    <property type="match status" value="5"/>
</dbReference>